<feature type="region of interest" description="Disordered" evidence="1">
    <location>
        <begin position="124"/>
        <end position="164"/>
    </location>
</feature>
<evidence type="ECO:0000256" key="1">
    <source>
        <dbReference type="SAM" id="MobiDB-lite"/>
    </source>
</evidence>
<organism evidence="2 3">
    <name type="scientific">Favolaschia claudopus</name>
    <dbReference type="NCBI Taxonomy" id="2862362"/>
    <lineage>
        <taxon>Eukaryota</taxon>
        <taxon>Fungi</taxon>
        <taxon>Dikarya</taxon>
        <taxon>Basidiomycota</taxon>
        <taxon>Agaricomycotina</taxon>
        <taxon>Agaricomycetes</taxon>
        <taxon>Agaricomycetidae</taxon>
        <taxon>Agaricales</taxon>
        <taxon>Marasmiineae</taxon>
        <taxon>Mycenaceae</taxon>
        <taxon>Favolaschia</taxon>
    </lineage>
</organism>
<comment type="caution">
    <text evidence="2">The sequence shown here is derived from an EMBL/GenBank/DDBJ whole genome shotgun (WGS) entry which is preliminary data.</text>
</comment>
<accession>A0AAW0AMY3</accession>
<dbReference type="EMBL" id="JAWWNJ010000056">
    <property type="protein sequence ID" value="KAK7014605.1"/>
    <property type="molecule type" value="Genomic_DNA"/>
</dbReference>
<evidence type="ECO:0000313" key="2">
    <source>
        <dbReference type="EMBL" id="KAK7014605.1"/>
    </source>
</evidence>
<protein>
    <submittedName>
        <fullName evidence="2">Uncharacterized protein</fullName>
    </submittedName>
</protein>
<keyword evidence="3" id="KW-1185">Reference proteome</keyword>
<feature type="compositionally biased region" description="Low complexity" evidence="1">
    <location>
        <begin position="24"/>
        <end position="46"/>
    </location>
</feature>
<feature type="region of interest" description="Disordered" evidence="1">
    <location>
        <begin position="182"/>
        <end position="205"/>
    </location>
</feature>
<feature type="compositionally biased region" description="Acidic residues" evidence="1">
    <location>
        <begin position="309"/>
        <end position="319"/>
    </location>
</feature>
<feature type="compositionally biased region" description="Low complexity" evidence="1">
    <location>
        <begin position="285"/>
        <end position="299"/>
    </location>
</feature>
<reference evidence="2 3" key="1">
    <citation type="journal article" date="2024" name="J Genomics">
        <title>Draft genome sequencing and assembly of Favolaschia claudopus CIRM-BRFM 2984 isolated from oak limbs.</title>
        <authorList>
            <person name="Navarro D."/>
            <person name="Drula E."/>
            <person name="Chaduli D."/>
            <person name="Cazenave R."/>
            <person name="Ahrendt S."/>
            <person name="Wang J."/>
            <person name="Lipzen A."/>
            <person name="Daum C."/>
            <person name="Barry K."/>
            <person name="Grigoriev I.V."/>
            <person name="Favel A."/>
            <person name="Rosso M.N."/>
            <person name="Martin F."/>
        </authorList>
    </citation>
    <scope>NUCLEOTIDE SEQUENCE [LARGE SCALE GENOMIC DNA]</scope>
    <source>
        <strain evidence="2 3">CIRM-BRFM 2984</strain>
    </source>
</reference>
<gene>
    <name evidence="2" type="ORF">R3P38DRAFT_3277121</name>
</gene>
<dbReference type="AlphaFoldDB" id="A0AAW0AMY3"/>
<feature type="region of interest" description="Disordered" evidence="1">
    <location>
        <begin position="284"/>
        <end position="323"/>
    </location>
</feature>
<feature type="compositionally biased region" description="Pro residues" evidence="1">
    <location>
        <begin position="146"/>
        <end position="158"/>
    </location>
</feature>
<name>A0AAW0AMY3_9AGAR</name>
<dbReference type="Proteomes" id="UP001362999">
    <property type="component" value="Unassembled WGS sequence"/>
</dbReference>
<feature type="region of interest" description="Disordered" evidence="1">
    <location>
        <begin position="1"/>
        <end position="46"/>
    </location>
</feature>
<evidence type="ECO:0000313" key="3">
    <source>
        <dbReference type="Proteomes" id="UP001362999"/>
    </source>
</evidence>
<proteinExistence type="predicted"/>
<sequence>MDQQYTVPPPRYTPAQQQPQYIFPSHDPLSASSSSPSLPAMQPASPTWSELELKTLGHRIAPSHLRQHSPSSPSLLVQHLPHDSLSVNNNSLWSPAPELPVTASDSFIPDDDPDSPVEVQATTFRQPTAAFSVAVQPPASRRRAPAPTPAPTPGPASQPPDDTIPDAIEFEVMVWLPAPPEKSAGARKAKKAPKPEQPSFGPITAHTDMDYDDFLEVLAEKLSATPNFLVLSSMEWRYVKPANSVWLPLRDLDGYKSLIKKILKPGKGVSATYIIVRMKNPVKPPATQATPWATQPTATSSRYTGAAEGADEPELSDDEGLPKKKVPFDEGLEEVVEEIQNKYPPGLCADHPNLPCYHHRRTGNHYELDRPKLLVWAAAKGFRNSCNTEPPSFDLNPECCGVPEAELNSLPRWAQPLWLRQKNESELKRKLDALLSSQHKKQCFRELEDRQMLAAGYVRDSISESWAHTIRVSSQLQSTPFKVGIMDSAASENFLSGANFPHESLV</sequence>